<keyword evidence="1" id="KW-1133">Transmembrane helix</keyword>
<comment type="caution">
    <text evidence="2">The sequence shown here is derived from an EMBL/GenBank/DDBJ whole genome shotgun (WGS) entry which is preliminary data.</text>
</comment>
<feature type="transmembrane region" description="Helical" evidence="1">
    <location>
        <begin position="7"/>
        <end position="26"/>
    </location>
</feature>
<accession>A0AAD6YFH3</accession>
<name>A0AAD6YFH3_9AGAR</name>
<keyword evidence="1" id="KW-0472">Membrane</keyword>
<feature type="transmembrane region" description="Helical" evidence="1">
    <location>
        <begin position="32"/>
        <end position="52"/>
    </location>
</feature>
<evidence type="ECO:0000256" key="1">
    <source>
        <dbReference type="SAM" id="Phobius"/>
    </source>
</evidence>
<reference evidence="2" key="1">
    <citation type="submission" date="2023-03" db="EMBL/GenBank/DDBJ databases">
        <title>Massive genome expansion in bonnet fungi (Mycena s.s.) driven by repeated elements and novel gene families across ecological guilds.</title>
        <authorList>
            <consortium name="Lawrence Berkeley National Laboratory"/>
            <person name="Harder C.B."/>
            <person name="Miyauchi S."/>
            <person name="Viragh M."/>
            <person name="Kuo A."/>
            <person name="Thoen E."/>
            <person name="Andreopoulos B."/>
            <person name="Lu D."/>
            <person name="Skrede I."/>
            <person name="Drula E."/>
            <person name="Henrissat B."/>
            <person name="Morin E."/>
            <person name="Kohler A."/>
            <person name="Barry K."/>
            <person name="LaButti K."/>
            <person name="Morin E."/>
            <person name="Salamov A."/>
            <person name="Lipzen A."/>
            <person name="Mereny Z."/>
            <person name="Hegedus B."/>
            <person name="Baldrian P."/>
            <person name="Stursova M."/>
            <person name="Weitz H."/>
            <person name="Taylor A."/>
            <person name="Grigoriev I.V."/>
            <person name="Nagy L.G."/>
            <person name="Martin F."/>
            <person name="Kauserud H."/>
        </authorList>
    </citation>
    <scope>NUCLEOTIDE SEQUENCE</scope>
    <source>
        <strain evidence="2">9144</strain>
    </source>
</reference>
<dbReference type="AlphaFoldDB" id="A0AAD6YFH3"/>
<organism evidence="2 3">
    <name type="scientific">Mycena pura</name>
    <dbReference type="NCBI Taxonomy" id="153505"/>
    <lineage>
        <taxon>Eukaryota</taxon>
        <taxon>Fungi</taxon>
        <taxon>Dikarya</taxon>
        <taxon>Basidiomycota</taxon>
        <taxon>Agaricomycotina</taxon>
        <taxon>Agaricomycetes</taxon>
        <taxon>Agaricomycetidae</taxon>
        <taxon>Agaricales</taxon>
        <taxon>Marasmiineae</taxon>
        <taxon>Mycenaceae</taxon>
        <taxon>Mycena</taxon>
    </lineage>
</organism>
<protein>
    <submittedName>
        <fullName evidence="2">Uncharacterized protein</fullName>
    </submittedName>
</protein>
<gene>
    <name evidence="2" type="ORF">GGX14DRAFT_437326</name>
</gene>
<keyword evidence="3" id="KW-1185">Reference proteome</keyword>
<sequence>MQILWEVLLILQEVLIELTLIVRVFAMYGRNPWILAVLALVLLVAIPLWTIITNGRPKIVTAPGPGVPGCHNVTPRT</sequence>
<evidence type="ECO:0000313" key="2">
    <source>
        <dbReference type="EMBL" id="KAJ7218509.1"/>
    </source>
</evidence>
<keyword evidence="1" id="KW-0812">Transmembrane</keyword>
<evidence type="ECO:0000313" key="3">
    <source>
        <dbReference type="Proteomes" id="UP001219525"/>
    </source>
</evidence>
<dbReference type="EMBL" id="JARJCW010000012">
    <property type="protein sequence ID" value="KAJ7218509.1"/>
    <property type="molecule type" value="Genomic_DNA"/>
</dbReference>
<feature type="non-terminal residue" evidence="2">
    <location>
        <position position="1"/>
    </location>
</feature>
<dbReference type="Proteomes" id="UP001219525">
    <property type="component" value="Unassembled WGS sequence"/>
</dbReference>
<proteinExistence type="predicted"/>